<accession>A0AAE0KUE6</accession>
<comment type="caution">
    <text evidence="2">The sequence shown here is derived from an EMBL/GenBank/DDBJ whole genome shotgun (WGS) entry which is preliminary data.</text>
</comment>
<name>A0AAE0KUE6_9CHLO</name>
<dbReference type="AlphaFoldDB" id="A0AAE0KUE6"/>
<proteinExistence type="predicted"/>
<gene>
    <name evidence="2" type="ORF">CYMTET_30211</name>
</gene>
<evidence type="ECO:0000313" key="3">
    <source>
        <dbReference type="Proteomes" id="UP001190700"/>
    </source>
</evidence>
<keyword evidence="3" id="KW-1185">Reference proteome</keyword>
<sequence length="245" mass="27290">MWVAIGSQVEDLSDNFNPQSLLVLLYYSEIPEDRVSQHTSTFSTEGLYSIALSANDLYEGDYYVSVRVGPEATLYRTIALLTSAPMKIQDHVAGVMSAKSYRTGGSGHRKAKEPQLPPALRRPGHIFAPGASRHEPRNLQAYPQRRRTLLEEVDATTQAEVDHSYDANLGHSTLTMEEIANYSSVSVSFKLKLHTDEIVGHATISLLAHTGDFFYLSRTGHAPVKRTPPYRHTKSCSCHDYHLMA</sequence>
<feature type="region of interest" description="Disordered" evidence="1">
    <location>
        <begin position="101"/>
        <end position="121"/>
    </location>
</feature>
<evidence type="ECO:0000256" key="1">
    <source>
        <dbReference type="SAM" id="MobiDB-lite"/>
    </source>
</evidence>
<dbReference type="EMBL" id="LGRX02017381">
    <property type="protein sequence ID" value="KAK3260854.1"/>
    <property type="molecule type" value="Genomic_DNA"/>
</dbReference>
<reference evidence="2 3" key="1">
    <citation type="journal article" date="2015" name="Genome Biol. Evol.">
        <title>Comparative Genomics of a Bacterivorous Green Alga Reveals Evolutionary Causalities and Consequences of Phago-Mixotrophic Mode of Nutrition.</title>
        <authorList>
            <person name="Burns J.A."/>
            <person name="Paasch A."/>
            <person name="Narechania A."/>
            <person name="Kim E."/>
        </authorList>
    </citation>
    <scope>NUCLEOTIDE SEQUENCE [LARGE SCALE GENOMIC DNA]</scope>
    <source>
        <strain evidence="2 3">PLY_AMNH</strain>
    </source>
</reference>
<protein>
    <submittedName>
        <fullName evidence="2">Uncharacterized protein</fullName>
    </submittedName>
</protein>
<organism evidence="2 3">
    <name type="scientific">Cymbomonas tetramitiformis</name>
    <dbReference type="NCBI Taxonomy" id="36881"/>
    <lineage>
        <taxon>Eukaryota</taxon>
        <taxon>Viridiplantae</taxon>
        <taxon>Chlorophyta</taxon>
        <taxon>Pyramimonadophyceae</taxon>
        <taxon>Pyramimonadales</taxon>
        <taxon>Pyramimonadaceae</taxon>
        <taxon>Cymbomonas</taxon>
    </lineage>
</organism>
<dbReference type="Proteomes" id="UP001190700">
    <property type="component" value="Unassembled WGS sequence"/>
</dbReference>
<evidence type="ECO:0000313" key="2">
    <source>
        <dbReference type="EMBL" id="KAK3260854.1"/>
    </source>
</evidence>